<keyword evidence="3" id="KW-1185">Reference proteome</keyword>
<name>A0A2D3UUW8_9PEZI</name>
<dbReference type="OrthoDB" id="4158258at2759"/>
<dbReference type="Proteomes" id="UP000225277">
    <property type="component" value="Unassembled WGS sequence"/>
</dbReference>
<dbReference type="AlphaFoldDB" id="A0A2D3UUW8"/>
<gene>
    <name evidence="2" type="ORF">RCC_07315</name>
</gene>
<reference evidence="2 3" key="1">
    <citation type="submission" date="2016-03" db="EMBL/GenBank/DDBJ databases">
        <authorList>
            <person name="Ploux O."/>
        </authorList>
    </citation>
    <scope>NUCLEOTIDE SEQUENCE [LARGE SCALE GENOMIC DNA]</scope>
    <source>
        <strain evidence="2 3">URUG2</strain>
    </source>
</reference>
<accession>A0A2D3UUW8</accession>
<feature type="compositionally biased region" description="Polar residues" evidence="1">
    <location>
        <begin position="24"/>
        <end position="67"/>
    </location>
</feature>
<sequence length="194" mass="21899">MTHFFLMEPQQSSIYHTLGRPTRRTSSTSQVDPKRSNSMPSLEGSSSPTDTVASDTGSRHNSTTLRTFSHVPGTAAVERARPAPSDADIILVPVKLENKFRKSSIDGAEDLPGRPAPRSFFRRLSTRVAPGYDNAAAREEKYQIIKMPREDYKRFFQRDQNGNYAGEEEERTWDEEELNREFGAYQDAPLGSRV</sequence>
<evidence type="ECO:0000256" key="1">
    <source>
        <dbReference type="SAM" id="MobiDB-lite"/>
    </source>
</evidence>
<evidence type="ECO:0000313" key="3">
    <source>
        <dbReference type="Proteomes" id="UP000225277"/>
    </source>
</evidence>
<dbReference type="EMBL" id="FJUY01000011">
    <property type="protein sequence ID" value="CZT21452.1"/>
    <property type="molecule type" value="Genomic_DNA"/>
</dbReference>
<feature type="region of interest" description="Disordered" evidence="1">
    <location>
        <begin position="1"/>
        <end position="70"/>
    </location>
</feature>
<protein>
    <submittedName>
        <fullName evidence="2">Uncharacterized protein</fullName>
    </submittedName>
</protein>
<organism evidence="2 3">
    <name type="scientific">Ramularia collo-cygni</name>
    <dbReference type="NCBI Taxonomy" id="112498"/>
    <lineage>
        <taxon>Eukaryota</taxon>
        <taxon>Fungi</taxon>
        <taxon>Dikarya</taxon>
        <taxon>Ascomycota</taxon>
        <taxon>Pezizomycotina</taxon>
        <taxon>Dothideomycetes</taxon>
        <taxon>Dothideomycetidae</taxon>
        <taxon>Mycosphaerellales</taxon>
        <taxon>Mycosphaerellaceae</taxon>
        <taxon>Ramularia</taxon>
    </lineage>
</organism>
<proteinExistence type="predicted"/>
<evidence type="ECO:0000313" key="2">
    <source>
        <dbReference type="EMBL" id="CZT21452.1"/>
    </source>
</evidence>
<dbReference type="RefSeq" id="XP_023628341.1">
    <property type="nucleotide sequence ID" value="XM_023772573.1"/>
</dbReference>
<dbReference type="GeneID" id="35602434"/>